<accession>A0A2M9ZWT1</accession>
<protein>
    <submittedName>
        <fullName evidence="1">Uncharacterized protein</fullName>
    </submittedName>
</protein>
<gene>
    <name evidence="1" type="ORF">CH365_14160</name>
</gene>
<dbReference type="AlphaFoldDB" id="A0A2M9ZWT1"/>
<evidence type="ECO:0000313" key="2">
    <source>
        <dbReference type="Proteomes" id="UP000231843"/>
    </source>
</evidence>
<reference evidence="1 2" key="1">
    <citation type="submission" date="2017-07" db="EMBL/GenBank/DDBJ databases">
        <title>Leptospira spp. isolated from tropical soils.</title>
        <authorList>
            <person name="Thibeaux R."/>
            <person name="Iraola G."/>
            <person name="Ferres I."/>
            <person name="Bierque E."/>
            <person name="Girault D."/>
            <person name="Soupe-Gilbert M.-E."/>
            <person name="Picardeau M."/>
            <person name="Goarant C."/>
        </authorList>
    </citation>
    <scope>NUCLEOTIDE SEQUENCE [LARGE SCALE GENOMIC DNA]</scope>
    <source>
        <strain evidence="1 2">ES4-C-A1</strain>
    </source>
</reference>
<dbReference type="EMBL" id="NPEA01000007">
    <property type="protein sequence ID" value="PJZ76516.1"/>
    <property type="molecule type" value="Genomic_DNA"/>
</dbReference>
<name>A0A2M9ZWT1_9LEPT</name>
<dbReference type="Proteomes" id="UP000231843">
    <property type="component" value="Unassembled WGS sequence"/>
</dbReference>
<sequence length="95" mass="10675">MEQLATNKGFFREKGVWKLGLHWQFSSGRSLRNIALRRFLNRLGNRSARPKISIYINSKVAKYALLALRSGMAQGEGKAAFLQGVLHAKTLQFGP</sequence>
<organism evidence="1 2">
    <name type="scientific">Leptospira neocaledonica</name>
    <dbReference type="NCBI Taxonomy" id="2023192"/>
    <lineage>
        <taxon>Bacteria</taxon>
        <taxon>Pseudomonadati</taxon>
        <taxon>Spirochaetota</taxon>
        <taxon>Spirochaetia</taxon>
        <taxon>Leptospirales</taxon>
        <taxon>Leptospiraceae</taxon>
        <taxon>Leptospira</taxon>
    </lineage>
</organism>
<evidence type="ECO:0000313" key="1">
    <source>
        <dbReference type="EMBL" id="PJZ76516.1"/>
    </source>
</evidence>
<proteinExistence type="predicted"/>
<keyword evidence="2" id="KW-1185">Reference proteome</keyword>
<comment type="caution">
    <text evidence="1">The sequence shown here is derived from an EMBL/GenBank/DDBJ whole genome shotgun (WGS) entry which is preliminary data.</text>
</comment>